<feature type="transmembrane region" description="Helical" evidence="8">
    <location>
        <begin position="189"/>
        <end position="208"/>
    </location>
</feature>
<protein>
    <submittedName>
        <fullName evidence="9">Membrane protein</fullName>
    </submittedName>
</protein>
<dbReference type="EMBL" id="CP008944">
    <property type="protein sequence ID" value="AIG64264.1"/>
    <property type="molecule type" value="Genomic_DNA"/>
</dbReference>
<evidence type="ECO:0000256" key="8">
    <source>
        <dbReference type="SAM" id="Phobius"/>
    </source>
</evidence>
<dbReference type="InterPro" id="IPR018584">
    <property type="entry name" value="GT87"/>
</dbReference>
<feature type="transmembrane region" description="Helical" evidence="8">
    <location>
        <begin position="263"/>
        <end position="285"/>
    </location>
</feature>
<reference evidence="9 10" key="1">
    <citation type="submission" date="2014-07" db="EMBL/GenBank/DDBJ databases">
        <title>Complete genome sequence of Corynebacterium atypicum DSM 44849: identifiction of the mycolic acid biosynthesis genes.</title>
        <authorList>
            <person name="Tippelt A."/>
            <person name="Mollmann S."/>
            <person name="Albersmeier A."/>
            <person name="Jaenicke S."/>
            <person name="Ruckert C."/>
            <person name="Tauch A."/>
        </authorList>
    </citation>
    <scope>NUCLEOTIDE SEQUENCE [LARGE SCALE GENOMIC DNA]</scope>
    <source>
        <strain evidence="9 10">R2070</strain>
    </source>
</reference>
<keyword evidence="4 8" id="KW-0812">Transmembrane</keyword>
<dbReference type="Proteomes" id="UP000028504">
    <property type="component" value="Chromosome"/>
</dbReference>
<evidence type="ECO:0000256" key="1">
    <source>
        <dbReference type="ARBA" id="ARBA00004651"/>
    </source>
</evidence>
<gene>
    <name evidence="9" type="ORF">CATYP_06155</name>
</gene>
<comment type="subcellular location">
    <subcellularLocation>
        <location evidence="1">Cell membrane</location>
        <topology evidence="1">Multi-pass membrane protein</topology>
    </subcellularLocation>
</comment>
<proteinExistence type="inferred from homology"/>
<keyword evidence="6 8" id="KW-0472">Membrane</keyword>
<evidence type="ECO:0000256" key="2">
    <source>
        <dbReference type="ARBA" id="ARBA00022475"/>
    </source>
</evidence>
<feature type="transmembrane region" description="Helical" evidence="8">
    <location>
        <begin position="83"/>
        <end position="104"/>
    </location>
</feature>
<feature type="transmembrane region" description="Helical" evidence="8">
    <location>
        <begin position="292"/>
        <end position="308"/>
    </location>
</feature>
<keyword evidence="3" id="KW-0808">Transferase</keyword>
<keyword evidence="10" id="KW-1185">Reference proteome</keyword>
<accession>A0ABM5QNG4</accession>
<organism evidence="9 10">
    <name type="scientific">Corynebacterium atypicum</name>
    <dbReference type="NCBI Taxonomy" id="191610"/>
    <lineage>
        <taxon>Bacteria</taxon>
        <taxon>Bacillati</taxon>
        <taxon>Actinomycetota</taxon>
        <taxon>Actinomycetes</taxon>
        <taxon>Mycobacteriales</taxon>
        <taxon>Corynebacteriaceae</taxon>
        <taxon>Corynebacterium</taxon>
    </lineage>
</organism>
<keyword evidence="2" id="KW-1003">Cell membrane</keyword>
<name>A0ABM5QNG4_9CORY</name>
<sequence length="414" mass="45388">MITLCGLAAGVGVTATQMRLTDFPIDMIIYREGVQAFFSGREVYGEPMMAGDIALPFIYPPFGAVALAPLAPAAISHAIAGDVMIAISGGLMLACLYVVLRAVIRERDRPWLLPLTAAAWPAAMSIEPVVLNDDFAQINVVIMALVVFDLVPRKRVLPQGWLIGLAIAIKISPAAMLLYFLIQRRLAPILVAAGSALAATGLAAAIRWDQTKEFFLSVLVDMGSDSNFGVDSTYTSNSSLKGMVMRFSPTRDWLENNGLTVNIIWAVLALATILVGAWVMVRLIARGAPTQAWLVNALIMLLISPISWSHHWVWLALLFAVVGYRTFVWGAEKTQEKTAQPMWRHIPGTSWICAFWVALVITLPPKWWFGDGVEFEDLNFFATFLVSDFVWLALAFMAAVALRTRPSKTAIHIA</sequence>
<dbReference type="Pfam" id="PF09594">
    <property type="entry name" value="GT87"/>
    <property type="match status" value="1"/>
</dbReference>
<comment type="similarity">
    <text evidence="7">Belongs to the glycosyltransferase 87 family.</text>
</comment>
<feature type="transmembrane region" description="Helical" evidence="8">
    <location>
        <begin position="351"/>
        <end position="369"/>
    </location>
</feature>
<feature type="transmembrane region" description="Helical" evidence="8">
    <location>
        <begin position="314"/>
        <end position="331"/>
    </location>
</feature>
<evidence type="ECO:0000256" key="7">
    <source>
        <dbReference type="ARBA" id="ARBA00024033"/>
    </source>
</evidence>
<evidence type="ECO:0000256" key="4">
    <source>
        <dbReference type="ARBA" id="ARBA00022692"/>
    </source>
</evidence>
<evidence type="ECO:0000256" key="3">
    <source>
        <dbReference type="ARBA" id="ARBA00022679"/>
    </source>
</evidence>
<feature type="transmembrane region" description="Helical" evidence="8">
    <location>
        <begin position="381"/>
        <end position="402"/>
    </location>
</feature>
<keyword evidence="5 8" id="KW-1133">Transmembrane helix</keyword>
<feature type="transmembrane region" description="Helical" evidence="8">
    <location>
        <begin position="53"/>
        <end position="71"/>
    </location>
</feature>
<evidence type="ECO:0000313" key="10">
    <source>
        <dbReference type="Proteomes" id="UP000028504"/>
    </source>
</evidence>
<evidence type="ECO:0000256" key="5">
    <source>
        <dbReference type="ARBA" id="ARBA00022989"/>
    </source>
</evidence>
<evidence type="ECO:0000313" key="9">
    <source>
        <dbReference type="EMBL" id="AIG64264.1"/>
    </source>
</evidence>
<feature type="transmembrane region" description="Helical" evidence="8">
    <location>
        <begin position="161"/>
        <end position="182"/>
    </location>
</feature>
<evidence type="ECO:0000256" key="6">
    <source>
        <dbReference type="ARBA" id="ARBA00023136"/>
    </source>
</evidence>